<dbReference type="PANTHER" id="PTHR19961">
    <property type="entry name" value="FIMBRIN/PLASTIN"/>
    <property type="match status" value="1"/>
</dbReference>
<dbReference type="FunFam" id="1.10.418.10:FF:000016">
    <property type="entry name" value="Probable fimbrin"/>
    <property type="match status" value="1"/>
</dbReference>
<dbReference type="InterPro" id="IPR039959">
    <property type="entry name" value="Fimbrin/Plastin"/>
</dbReference>
<dbReference type="Proteomes" id="UP000267029">
    <property type="component" value="Unassembled WGS sequence"/>
</dbReference>
<evidence type="ECO:0000259" key="3">
    <source>
        <dbReference type="PROSITE" id="PS50021"/>
    </source>
</evidence>
<gene>
    <name evidence="4" type="ORF">MCOS_LOCUS6751</name>
</gene>
<keyword evidence="2" id="KW-0009">Actin-binding</keyword>
<sequence length="1233" mass="137970">MSFDEEQLSDLYSAFPELQTNGAISADDIRPALEKLGCAIAGHELRELQGGRRRGNALCDLDELYHIYSQAKAIKIDSKKIIKDAILKGIREAKAYDSEVGGKHTVTYSEEKAFTNWINKHLKGDPDCESLGLIPIDSEVDGQLYDRCKNGIILAKMINVAVPNTIDDRTLEKAESLKAIFKRNENLTLVVNSAAAIGCCMVNIGPEDISGGRRHIVCGLIWQLIRKAIVDTITLAQHGELASLLSPGETLEELASLKPEELLMRWVNFHLANANSTRRLTNFTTDLCDSEIYAILMEQITPLDLRARLINSKVIMEEPSLEKRAHMVMENAKLLDAGTLLIPEDIYTAKPGSHSDKLNLGFIATLFNMYPGLETPGDLNIQPETLEEKTYRNWMNSMGVTPIVSNLYSNLSDGLVLLQLIDIIRPGTVDWKRVTTTFDSMRSLFQKQTNCVLVIEYSEKIGIKLVNISGEDIREGATKQILGLCFQFMRAYTHKLLKQASGEGSTAPIEDSEILAWVNDRLKLVGETPINGFRDPALASARPIVAVLESIVPKGASRGMLTNDDFANAVYALSSCRKAGARVYALPEHICTCNNKMIVTIFACLIRGMCCSVERHELSELVADLSESFPTLYRGWLPRHQVREALERAGFPLSGGDFRCLVEEEFLRPGYDHICVDTLTEILKMLLSNQEKQKLVEKKRELRERADLRVYESEDQENSTATAKHSVSPAEERAFIDWINRLLASDPDLRHHLPIDHSVDGQLYERCRDGLLLCKLINAAVPETIDERCINKTPNKANIFKINENLTLAVNSAESIGCCVVNVGPEDIEQCARHLVLGLIWQIIRIGLLGMISVQHHSEFIDLLEPGETVDNLRLLSPEDLLLRWVNFHLEMAGNTHRMTNFSSDIMDSEIYATLLQQIAPEDKQAFLIPVTGIMAESNMYCRAEMVLENAEFLSAAAFITPEDIVKAAERGMNRDKLHLVFVANLFNLYPGLKSKAPMDIPETLEEKTYRNWMNSMGVAPFVRDLSSDLRSGLIFLQLLDVLEPGTVAWNKIVRVFDPKRQIFQMQDNCAYVVEYANLLNVNVVNLSGEDLRTGERKLTLGLTFQLMRAYTMKMLSELHQCCGHLVEKDILAWANERLVSVGAPMLASFRDCSISSGVPVMNLINAIKPHSIDKSMVLKDKLANCRIAISTARKIGARVYALPEHLRDVNPKMIMTVFACLMALDLQLNGVQ</sequence>
<dbReference type="PANTHER" id="PTHR19961:SF18">
    <property type="entry name" value="FI19014P1"/>
    <property type="match status" value="1"/>
</dbReference>
<dbReference type="Pfam" id="PF00307">
    <property type="entry name" value="CH"/>
    <property type="match status" value="8"/>
</dbReference>
<dbReference type="CDD" id="cd21298">
    <property type="entry name" value="CH_PLS_rpt3"/>
    <property type="match status" value="1"/>
</dbReference>
<dbReference type="GO" id="GO:0005737">
    <property type="term" value="C:cytoplasm"/>
    <property type="evidence" value="ECO:0007669"/>
    <property type="project" value="TreeGrafter"/>
</dbReference>
<dbReference type="AlphaFoldDB" id="A0A158QUU3"/>
<accession>A0A158QUU3</accession>
<protein>
    <recommendedName>
        <fullName evidence="3">Calponin-homology (CH) domain-containing protein</fullName>
    </recommendedName>
</protein>
<dbReference type="GO" id="GO:0051017">
    <property type="term" value="P:actin filament bundle assembly"/>
    <property type="evidence" value="ECO:0007669"/>
    <property type="project" value="InterPro"/>
</dbReference>
<evidence type="ECO:0000313" key="5">
    <source>
        <dbReference type="Proteomes" id="UP000267029"/>
    </source>
</evidence>
<feature type="domain" description="Calponin-homology (CH)" evidence="3">
    <location>
        <begin position="1004"/>
        <end position="1112"/>
    </location>
</feature>
<feature type="domain" description="Calponin-homology (CH)" evidence="3">
    <location>
        <begin position="257"/>
        <end position="371"/>
    </location>
</feature>
<dbReference type="GO" id="GO:0032432">
    <property type="term" value="C:actin filament bundle"/>
    <property type="evidence" value="ECO:0007669"/>
    <property type="project" value="TreeGrafter"/>
</dbReference>
<reference evidence="4 5" key="1">
    <citation type="submission" date="2018-10" db="EMBL/GenBank/DDBJ databases">
        <authorList>
            <consortium name="Pathogen Informatics"/>
        </authorList>
    </citation>
    <scope>NUCLEOTIDE SEQUENCE [LARGE SCALE GENOMIC DNA]</scope>
</reference>
<feature type="domain" description="Calponin-homology (CH)" evidence="3">
    <location>
        <begin position="385"/>
        <end position="493"/>
    </location>
</feature>
<dbReference type="PROSITE" id="PS00019">
    <property type="entry name" value="ACTININ_1"/>
    <property type="match status" value="3"/>
</dbReference>
<name>A0A158QUU3_MESCO</name>
<organism evidence="4 5">
    <name type="scientific">Mesocestoides corti</name>
    <name type="common">Flatworm</name>
    <dbReference type="NCBI Taxonomy" id="53468"/>
    <lineage>
        <taxon>Eukaryota</taxon>
        <taxon>Metazoa</taxon>
        <taxon>Spiralia</taxon>
        <taxon>Lophotrochozoa</taxon>
        <taxon>Platyhelminthes</taxon>
        <taxon>Cestoda</taxon>
        <taxon>Eucestoda</taxon>
        <taxon>Cyclophyllidea</taxon>
        <taxon>Mesocestoididae</taxon>
        <taxon>Mesocestoides</taxon>
    </lineage>
</organism>
<dbReference type="SUPFAM" id="SSF47576">
    <property type="entry name" value="Calponin-homology domain, CH-domain"/>
    <property type="match status" value="2"/>
</dbReference>
<evidence type="ECO:0000256" key="2">
    <source>
        <dbReference type="ARBA" id="ARBA00023203"/>
    </source>
</evidence>
<feature type="domain" description="Calponin-homology (CH)" evidence="3">
    <location>
        <begin position="1125"/>
        <end position="1227"/>
    </location>
</feature>
<dbReference type="GO" id="GO:0051639">
    <property type="term" value="P:actin filament network formation"/>
    <property type="evidence" value="ECO:0007669"/>
    <property type="project" value="TreeGrafter"/>
</dbReference>
<dbReference type="InterPro" id="IPR036872">
    <property type="entry name" value="CH_dom_sf"/>
</dbReference>
<dbReference type="EMBL" id="UXSR01005290">
    <property type="protein sequence ID" value="VDD80748.1"/>
    <property type="molecule type" value="Genomic_DNA"/>
</dbReference>
<dbReference type="STRING" id="53468.A0A158QUU3"/>
<dbReference type="GO" id="GO:0005884">
    <property type="term" value="C:actin filament"/>
    <property type="evidence" value="ECO:0007669"/>
    <property type="project" value="TreeGrafter"/>
</dbReference>
<feature type="domain" description="Calponin-homology (CH)" evidence="3">
    <location>
        <begin position="108"/>
        <end position="229"/>
    </location>
</feature>
<dbReference type="PROSITE" id="PS00020">
    <property type="entry name" value="ACTININ_2"/>
    <property type="match status" value="1"/>
</dbReference>
<feature type="domain" description="Calponin-homology (CH)" evidence="3">
    <location>
        <begin position="876"/>
        <end position="991"/>
    </location>
</feature>
<dbReference type="CDD" id="cd21301">
    <property type="entry name" value="CH_PLS_rpt4"/>
    <property type="match status" value="1"/>
</dbReference>
<keyword evidence="5" id="KW-1185">Reference proteome</keyword>
<evidence type="ECO:0000313" key="4">
    <source>
        <dbReference type="EMBL" id="VDD80748.1"/>
    </source>
</evidence>
<feature type="domain" description="Calponin-homology (CH)" evidence="3">
    <location>
        <begin position="508"/>
        <end position="610"/>
    </location>
</feature>
<dbReference type="OrthoDB" id="431378at2759"/>
<dbReference type="SMART" id="SM00033">
    <property type="entry name" value="CH"/>
    <property type="match status" value="8"/>
</dbReference>
<dbReference type="Gene3D" id="1.10.418.10">
    <property type="entry name" value="Calponin-like domain"/>
    <property type="match status" value="8"/>
</dbReference>
<dbReference type="PROSITE" id="PS50021">
    <property type="entry name" value="CH"/>
    <property type="match status" value="8"/>
</dbReference>
<proteinExistence type="predicted"/>
<dbReference type="GO" id="GO:0051015">
    <property type="term" value="F:actin filament binding"/>
    <property type="evidence" value="ECO:0007669"/>
    <property type="project" value="InterPro"/>
</dbReference>
<keyword evidence="1" id="KW-0677">Repeat</keyword>
<dbReference type="InterPro" id="IPR001715">
    <property type="entry name" value="CH_dom"/>
</dbReference>
<evidence type="ECO:0000256" key="1">
    <source>
        <dbReference type="ARBA" id="ARBA00022737"/>
    </source>
</evidence>
<dbReference type="InterPro" id="IPR001589">
    <property type="entry name" value="Actinin_actin-bd_CS"/>
</dbReference>
<feature type="domain" description="Calponin-homology (CH)" evidence="3">
    <location>
        <begin position="729"/>
        <end position="848"/>
    </location>
</feature>